<comment type="subunit">
    <text evidence="5">Forms a complex with TatA.</text>
</comment>
<accession>A0A285NZN5</accession>
<comment type="subcellular location">
    <subcellularLocation>
        <location evidence="5">Cell membrane</location>
        <topology evidence="5">Multi-pass membrane protein</topology>
    </subcellularLocation>
    <subcellularLocation>
        <location evidence="1">Membrane</location>
        <topology evidence="1">Multi-pass membrane protein</topology>
    </subcellularLocation>
</comment>
<dbReference type="InterPro" id="IPR002033">
    <property type="entry name" value="TatC"/>
</dbReference>
<name>A0A285NZN5_9AQUI</name>
<dbReference type="PANTHER" id="PTHR30371:SF0">
    <property type="entry name" value="SEC-INDEPENDENT PROTEIN TRANSLOCASE PROTEIN TATC, CHLOROPLASTIC-RELATED"/>
    <property type="match status" value="1"/>
</dbReference>
<dbReference type="GO" id="GO:0033281">
    <property type="term" value="C:TAT protein transport complex"/>
    <property type="evidence" value="ECO:0007669"/>
    <property type="project" value="UniProtKB-UniRule"/>
</dbReference>
<evidence type="ECO:0000256" key="5">
    <source>
        <dbReference type="HAMAP-Rule" id="MF_00902"/>
    </source>
</evidence>
<dbReference type="Proteomes" id="UP000218627">
    <property type="component" value="Unassembled WGS sequence"/>
</dbReference>
<gene>
    <name evidence="5" type="primary">tatC</name>
    <name evidence="6" type="ORF">SAMN06265353_1158</name>
</gene>
<organism evidence="6 7">
    <name type="scientific">Hydrogenobacter hydrogenophilus</name>
    <dbReference type="NCBI Taxonomy" id="35835"/>
    <lineage>
        <taxon>Bacteria</taxon>
        <taxon>Pseudomonadati</taxon>
        <taxon>Aquificota</taxon>
        <taxon>Aquificia</taxon>
        <taxon>Aquificales</taxon>
        <taxon>Aquificaceae</taxon>
        <taxon>Hydrogenobacter</taxon>
    </lineage>
</organism>
<dbReference type="PANTHER" id="PTHR30371">
    <property type="entry name" value="SEC-INDEPENDENT PROTEIN TRANSLOCASE PROTEIN TATC"/>
    <property type="match status" value="1"/>
</dbReference>
<feature type="transmembrane region" description="Helical" evidence="5">
    <location>
        <begin position="209"/>
        <end position="227"/>
    </location>
</feature>
<keyword evidence="5" id="KW-0653">Protein transport</keyword>
<dbReference type="HAMAP" id="MF_00902">
    <property type="entry name" value="TatC"/>
    <property type="match status" value="1"/>
</dbReference>
<dbReference type="EMBL" id="OBEN01000006">
    <property type="protein sequence ID" value="SNZ14658.1"/>
    <property type="molecule type" value="Genomic_DNA"/>
</dbReference>
<proteinExistence type="inferred from homology"/>
<evidence type="ECO:0000256" key="2">
    <source>
        <dbReference type="ARBA" id="ARBA00022692"/>
    </source>
</evidence>
<keyword evidence="5" id="KW-0811">Translocation</keyword>
<reference evidence="7" key="1">
    <citation type="submission" date="2017-09" db="EMBL/GenBank/DDBJ databases">
        <authorList>
            <person name="Varghese N."/>
            <person name="Submissions S."/>
        </authorList>
    </citation>
    <scope>NUCLEOTIDE SEQUENCE [LARGE SCALE GENOMIC DNA]</scope>
    <source>
        <strain evidence="7">DSM 2913</strain>
    </source>
</reference>
<comment type="function">
    <text evidence="5">Part of the twin-arginine translocation (Tat) system that transports large folded proteins containing a characteristic twin-arginine motif in their signal peptide across membranes.</text>
</comment>
<evidence type="ECO:0000256" key="1">
    <source>
        <dbReference type="ARBA" id="ARBA00004141"/>
    </source>
</evidence>
<keyword evidence="5" id="KW-1003">Cell membrane</keyword>
<keyword evidence="2 5" id="KW-0812">Transmembrane</keyword>
<protein>
    <recommendedName>
        <fullName evidence="5">Sec-independent protein translocase protein TatC</fullName>
    </recommendedName>
</protein>
<comment type="similarity">
    <text evidence="5">Belongs to the TatC family.</text>
</comment>
<dbReference type="NCBIfam" id="TIGR00945">
    <property type="entry name" value="tatC"/>
    <property type="match status" value="1"/>
</dbReference>
<feature type="transmembrane region" description="Helical" evidence="5">
    <location>
        <begin position="186"/>
        <end position="203"/>
    </location>
</feature>
<feature type="transmembrane region" description="Helical" evidence="5">
    <location>
        <begin position="152"/>
        <end position="174"/>
    </location>
</feature>
<keyword evidence="4 5" id="KW-0472">Membrane</keyword>
<dbReference type="GO" id="GO:0065002">
    <property type="term" value="P:intracellular protein transmembrane transport"/>
    <property type="evidence" value="ECO:0007669"/>
    <property type="project" value="TreeGrafter"/>
</dbReference>
<dbReference type="PRINTS" id="PR01840">
    <property type="entry name" value="TATCFAMILY"/>
</dbReference>
<dbReference type="GO" id="GO:0043953">
    <property type="term" value="P:protein transport by the Tat complex"/>
    <property type="evidence" value="ECO:0007669"/>
    <property type="project" value="UniProtKB-UniRule"/>
</dbReference>
<keyword evidence="3 5" id="KW-1133">Transmembrane helix</keyword>
<keyword evidence="5" id="KW-0813">Transport</keyword>
<evidence type="ECO:0000256" key="4">
    <source>
        <dbReference type="ARBA" id="ARBA00023136"/>
    </source>
</evidence>
<keyword evidence="7" id="KW-1185">Reference proteome</keyword>
<dbReference type="RefSeq" id="WP_096602303.1">
    <property type="nucleotide sequence ID" value="NZ_OBEN01000006.1"/>
</dbReference>
<feature type="transmembrane region" description="Helical" evidence="5">
    <location>
        <begin position="103"/>
        <end position="132"/>
    </location>
</feature>
<dbReference type="OrthoDB" id="9777044at2"/>
<evidence type="ECO:0000256" key="3">
    <source>
        <dbReference type="ARBA" id="ARBA00022989"/>
    </source>
</evidence>
<dbReference type="AlphaFoldDB" id="A0A285NZN5"/>
<evidence type="ECO:0000313" key="6">
    <source>
        <dbReference type="EMBL" id="SNZ14658.1"/>
    </source>
</evidence>
<sequence length="244" mass="27473">MPLTEHLRELRSRLIKSIIALLVGVAVSFYFASYIFEILKEPVKKSYPKVELITLSPTEPLFILLKISFVFGFILASPIVLYQIWKFVEPALYPNEKRLIIPITLFSIVLFLLGGSFAYFAVLPIALKFLIGIGFSQLQATPFLSVDMYVSFLLKMIIGFGLAFEMPIILYLLQRAGLVTEEQLKSFRKYFIVIAFTIGALIAPDVTTQVLMAIPLLLLYEISILLGKLAKRKNKTTAIEVAGE</sequence>
<feature type="transmembrane region" description="Helical" evidence="5">
    <location>
        <begin position="18"/>
        <end position="36"/>
    </location>
</feature>
<dbReference type="Pfam" id="PF00902">
    <property type="entry name" value="TatC"/>
    <property type="match status" value="1"/>
</dbReference>
<evidence type="ECO:0000313" key="7">
    <source>
        <dbReference type="Proteomes" id="UP000218627"/>
    </source>
</evidence>
<dbReference type="GO" id="GO:0009977">
    <property type="term" value="F:proton motive force dependent protein transmembrane transporter activity"/>
    <property type="evidence" value="ECO:0007669"/>
    <property type="project" value="TreeGrafter"/>
</dbReference>
<feature type="transmembrane region" description="Helical" evidence="5">
    <location>
        <begin position="61"/>
        <end position="82"/>
    </location>
</feature>